<proteinExistence type="inferred from homology"/>
<comment type="catalytic activity">
    <reaction evidence="12 16">
        <text>L-valine + 2-oxoglutarate = 3-methyl-2-oxobutanoate + L-glutamate</text>
        <dbReference type="Rhea" id="RHEA:24813"/>
        <dbReference type="ChEBI" id="CHEBI:11851"/>
        <dbReference type="ChEBI" id="CHEBI:16810"/>
        <dbReference type="ChEBI" id="CHEBI:29985"/>
        <dbReference type="ChEBI" id="CHEBI:57762"/>
        <dbReference type="EC" id="2.6.1.42"/>
    </reaction>
</comment>
<evidence type="ECO:0000313" key="17">
    <source>
        <dbReference type="EMBL" id="PSN83076.1"/>
    </source>
</evidence>
<dbReference type="InterPro" id="IPR001544">
    <property type="entry name" value="Aminotrans_IV"/>
</dbReference>
<evidence type="ECO:0000256" key="12">
    <source>
        <dbReference type="ARBA" id="ARBA00048212"/>
    </source>
</evidence>
<comment type="similarity">
    <text evidence="6 15">Belongs to the class-IV pyridoxal-phosphate-dependent aminotransferase family.</text>
</comment>
<dbReference type="UniPathway" id="UPA00047">
    <property type="reaction ID" value="UER00058"/>
</dbReference>
<dbReference type="GO" id="GO:0052654">
    <property type="term" value="F:L-leucine-2-oxoglutarate transaminase activity"/>
    <property type="evidence" value="ECO:0007669"/>
    <property type="project" value="RHEA"/>
</dbReference>
<dbReference type="Gene3D" id="3.30.470.10">
    <property type="match status" value="1"/>
</dbReference>
<dbReference type="InterPro" id="IPR018300">
    <property type="entry name" value="Aminotrans_IV_CS"/>
</dbReference>
<evidence type="ECO:0000256" key="8">
    <source>
        <dbReference type="ARBA" id="ARBA00022605"/>
    </source>
</evidence>
<comment type="caution">
    <text evidence="17">The sequence shown here is derived from an EMBL/GenBank/DDBJ whole genome shotgun (WGS) entry which is preliminary data.</text>
</comment>
<name>A0A2R6A9L3_9ARCH</name>
<dbReference type="SUPFAM" id="SSF56752">
    <property type="entry name" value="D-aminoacid aminotransferase-like PLP-dependent enzymes"/>
    <property type="match status" value="1"/>
</dbReference>
<comment type="catalytic activity">
    <reaction evidence="13 16">
        <text>L-isoleucine + 2-oxoglutarate = (S)-3-methyl-2-oxopentanoate + L-glutamate</text>
        <dbReference type="Rhea" id="RHEA:24801"/>
        <dbReference type="ChEBI" id="CHEBI:16810"/>
        <dbReference type="ChEBI" id="CHEBI:29985"/>
        <dbReference type="ChEBI" id="CHEBI:35146"/>
        <dbReference type="ChEBI" id="CHEBI:58045"/>
        <dbReference type="EC" id="2.6.1.42"/>
    </reaction>
</comment>
<evidence type="ECO:0000256" key="14">
    <source>
        <dbReference type="ARBA" id="ARBA00049229"/>
    </source>
</evidence>
<comment type="pathway">
    <text evidence="4 16">Amino-acid biosynthesis; L-valine biosynthesis; L-valine from pyruvate: step 4/4.</text>
</comment>
<keyword evidence="9 16" id="KW-0808">Transferase</keyword>
<accession>A0A2R6A9L3</accession>
<dbReference type="InterPro" id="IPR050571">
    <property type="entry name" value="Class-IV_PLP-Dep_Aminotrnsfr"/>
</dbReference>
<keyword evidence="7 16" id="KW-0032">Aminotransferase</keyword>
<dbReference type="NCBIfam" id="NF005146">
    <property type="entry name" value="PRK06606.1"/>
    <property type="match status" value="1"/>
</dbReference>
<comment type="catalytic activity">
    <reaction evidence="14 16">
        <text>L-leucine + 2-oxoglutarate = 4-methyl-2-oxopentanoate + L-glutamate</text>
        <dbReference type="Rhea" id="RHEA:18321"/>
        <dbReference type="ChEBI" id="CHEBI:16810"/>
        <dbReference type="ChEBI" id="CHEBI:17865"/>
        <dbReference type="ChEBI" id="CHEBI:29985"/>
        <dbReference type="ChEBI" id="CHEBI:57427"/>
        <dbReference type="EC" id="2.6.1.42"/>
    </reaction>
</comment>
<evidence type="ECO:0000256" key="4">
    <source>
        <dbReference type="ARBA" id="ARBA00004931"/>
    </source>
</evidence>
<gene>
    <name evidence="16" type="primary">ilvE</name>
    <name evidence="17" type="ORF">B9Q02_10925</name>
</gene>
<dbReference type="GO" id="GO:0052655">
    <property type="term" value="F:L-valine-2-oxoglutarate transaminase activity"/>
    <property type="evidence" value="ECO:0007669"/>
    <property type="project" value="RHEA"/>
</dbReference>
<dbReference type="AlphaFoldDB" id="A0A2R6A9L3"/>
<dbReference type="GO" id="GO:0052656">
    <property type="term" value="F:L-isoleucine-2-oxoglutarate transaminase activity"/>
    <property type="evidence" value="ECO:0007669"/>
    <property type="project" value="RHEA"/>
</dbReference>
<comment type="pathway">
    <text evidence="5 16">Amino-acid biosynthesis; L-leucine biosynthesis; L-leucine from 3-methyl-2-oxobutanoate: step 4/4.</text>
</comment>
<dbReference type="PROSITE" id="PS00770">
    <property type="entry name" value="AA_TRANSFER_CLASS_4"/>
    <property type="match status" value="1"/>
</dbReference>
<evidence type="ECO:0000256" key="2">
    <source>
        <dbReference type="ARBA" id="ARBA00003109"/>
    </source>
</evidence>
<dbReference type="PANTHER" id="PTHR42743">
    <property type="entry name" value="AMINO-ACID AMINOTRANSFERASE"/>
    <property type="match status" value="1"/>
</dbReference>
<dbReference type="Gene3D" id="3.20.10.10">
    <property type="entry name" value="D-amino Acid Aminotransferase, subunit A, domain 2"/>
    <property type="match status" value="1"/>
</dbReference>
<dbReference type="EC" id="2.6.1.42" evidence="16"/>
<evidence type="ECO:0000256" key="9">
    <source>
        <dbReference type="ARBA" id="ARBA00022679"/>
    </source>
</evidence>
<protein>
    <recommendedName>
        <fullName evidence="16">Branched-chain-amino-acid aminotransferase</fullName>
        <shortName evidence="16">BCAT</shortName>
        <ecNumber evidence="16">2.6.1.42</ecNumber>
    </recommendedName>
</protein>
<evidence type="ECO:0000256" key="3">
    <source>
        <dbReference type="ARBA" id="ARBA00004824"/>
    </source>
</evidence>
<keyword evidence="8 16" id="KW-0028">Amino-acid biosynthesis</keyword>
<sequence length="304" mass="33861">MSVRGSKVWMDGKLVDWEDAKVHVLTHALHYGTAVFEGIRVYKTPRGSAVFRLKDHLKRLYDSAKIYMMNIPYSMSELEEAVKLVVATNGFSECYVRPIVFRGYGSMGVNPLNSPVNVSIAAWEWGPYLGRNAERGVRCMVSTWRRISSQSLPPQAKSSANYANAALAKMEALTNGFDEAIMLNTEGYVTEGSGENIFRVKSGVLTTPPASAGVLRGITRDTVIKLAQEMGLSVERVNISREELYTADELFLTGTAAEVVPIREVDGRQIGTGEYPITLKIRERYLKLVHGELDGHEDWFTFVN</sequence>
<reference evidence="17 18" key="1">
    <citation type="submission" date="2017-04" db="EMBL/GenBank/DDBJ databases">
        <title>Novel microbial lineages endemic to geothermal iron-oxide mats fill important gaps in the evolutionary history of Archaea.</title>
        <authorList>
            <person name="Jay Z.J."/>
            <person name="Beam J.P."/>
            <person name="Dlakic M."/>
            <person name="Rusch D.B."/>
            <person name="Kozubal M.A."/>
            <person name="Inskeep W.P."/>
        </authorList>
    </citation>
    <scope>NUCLEOTIDE SEQUENCE [LARGE SCALE GENOMIC DNA]</scope>
    <source>
        <strain evidence="17">BE_D</strain>
    </source>
</reference>
<keyword evidence="11 16" id="KW-0100">Branched-chain amino acid biosynthesis</keyword>
<dbReference type="GO" id="GO:0009099">
    <property type="term" value="P:L-valine biosynthetic process"/>
    <property type="evidence" value="ECO:0007669"/>
    <property type="project" value="UniProtKB-UniPathway"/>
</dbReference>
<dbReference type="PANTHER" id="PTHR42743:SF11">
    <property type="entry name" value="AMINODEOXYCHORISMATE LYASE"/>
    <property type="match status" value="1"/>
</dbReference>
<keyword evidence="10 16" id="KW-0663">Pyridoxal phosphate</keyword>
<dbReference type="EMBL" id="NEXD01000117">
    <property type="protein sequence ID" value="PSN83076.1"/>
    <property type="molecule type" value="Genomic_DNA"/>
</dbReference>
<dbReference type="FunFam" id="3.20.10.10:FF:000002">
    <property type="entry name" value="D-alanine aminotransferase"/>
    <property type="match status" value="1"/>
</dbReference>
<dbReference type="Proteomes" id="UP000240569">
    <property type="component" value="Unassembled WGS sequence"/>
</dbReference>
<dbReference type="CDD" id="cd00449">
    <property type="entry name" value="PLPDE_IV"/>
    <property type="match status" value="1"/>
</dbReference>
<organism evidence="17 18">
    <name type="scientific">Candidatus Marsarchaeota G1 archaeon BE_D</name>
    <dbReference type="NCBI Taxonomy" id="1978156"/>
    <lineage>
        <taxon>Archaea</taxon>
        <taxon>Candidatus Marsarchaeota</taxon>
        <taxon>Candidatus Marsarchaeota group 1</taxon>
    </lineage>
</organism>
<evidence type="ECO:0000256" key="11">
    <source>
        <dbReference type="ARBA" id="ARBA00023304"/>
    </source>
</evidence>
<evidence type="ECO:0000256" key="7">
    <source>
        <dbReference type="ARBA" id="ARBA00022576"/>
    </source>
</evidence>
<comment type="pathway">
    <text evidence="3 16">Amino-acid biosynthesis; L-isoleucine biosynthesis; L-isoleucine from 2-oxobutanoate: step 4/4.</text>
</comment>
<comment type="function">
    <text evidence="2 16">Acts on leucine, isoleucine and valine.</text>
</comment>
<evidence type="ECO:0000256" key="10">
    <source>
        <dbReference type="ARBA" id="ARBA00022898"/>
    </source>
</evidence>
<comment type="cofactor">
    <cofactor evidence="1 16">
        <name>pyridoxal 5'-phosphate</name>
        <dbReference type="ChEBI" id="CHEBI:597326"/>
    </cofactor>
</comment>
<dbReference type="UniPathway" id="UPA00048">
    <property type="reaction ID" value="UER00073"/>
</dbReference>
<dbReference type="Pfam" id="PF01063">
    <property type="entry name" value="Aminotran_4"/>
    <property type="match status" value="1"/>
</dbReference>
<dbReference type="NCBIfam" id="TIGR01122">
    <property type="entry name" value="ilvE_I"/>
    <property type="match status" value="1"/>
</dbReference>
<dbReference type="InterPro" id="IPR005785">
    <property type="entry name" value="B_amino_transI"/>
</dbReference>
<dbReference type="GO" id="GO:0009097">
    <property type="term" value="P:isoleucine biosynthetic process"/>
    <property type="evidence" value="ECO:0007669"/>
    <property type="project" value="UniProtKB-UniPathway"/>
</dbReference>
<evidence type="ECO:0000256" key="1">
    <source>
        <dbReference type="ARBA" id="ARBA00001933"/>
    </source>
</evidence>
<dbReference type="InterPro" id="IPR043131">
    <property type="entry name" value="BCAT-like_N"/>
</dbReference>
<dbReference type="InterPro" id="IPR036038">
    <property type="entry name" value="Aminotransferase-like"/>
</dbReference>
<dbReference type="InterPro" id="IPR043132">
    <property type="entry name" value="BCAT-like_C"/>
</dbReference>
<dbReference type="UniPathway" id="UPA00049">
    <property type="reaction ID" value="UER00062"/>
</dbReference>
<dbReference type="GO" id="GO:0009098">
    <property type="term" value="P:L-leucine biosynthetic process"/>
    <property type="evidence" value="ECO:0007669"/>
    <property type="project" value="UniProtKB-UniPathway"/>
</dbReference>
<evidence type="ECO:0000313" key="18">
    <source>
        <dbReference type="Proteomes" id="UP000240569"/>
    </source>
</evidence>
<evidence type="ECO:0000256" key="15">
    <source>
        <dbReference type="RuleBase" id="RU004106"/>
    </source>
</evidence>
<evidence type="ECO:0000256" key="5">
    <source>
        <dbReference type="ARBA" id="ARBA00005072"/>
    </source>
</evidence>
<evidence type="ECO:0000256" key="16">
    <source>
        <dbReference type="RuleBase" id="RU364094"/>
    </source>
</evidence>
<evidence type="ECO:0000256" key="13">
    <source>
        <dbReference type="ARBA" id="ARBA00048798"/>
    </source>
</evidence>
<evidence type="ECO:0000256" key="6">
    <source>
        <dbReference type="ARBA" id="ARBA00009320"/>
    </source>
</evidence>